<gene>
    <name evidence="4" type="ORF">BO94DRAFT_615840</name>
</gene>
<name>A0A317X3C2_9EURO</name>
<dbReference type="PANTHER" id="PTHR24320">
    <property type="entry name" value="RETINOL DEHYDROGENASE"/>
    <property type="match status" value="1"/>
</dbReference>
<dbReference type="PANTHER" id="PTHR24320:SF252">
    <property type="entry name" value="DEHYDROGENASE_REDUCTASE FAMILY PROTEIN, PUTATIVE (AFU_ORTHOLOGUE AFUA_3G08550)-RELATED"/>
    <property type="match status" value="1"/>
</dbReference>
<proteinExistence type="inferred from homology"/>
<dbReference type="Gene3D" id="3.40.50.720">
    <property type="entry name" value="NAD(P)-binding Rossmann-like Domain"/>
    <property type="match status" value="1"/>
</dbReference>
<keyword evidence="5" id="KW-1185">Reference proteome</keyword>
<organism evidence="4 5">
    <name type="scientific">Aspergillus sclerotioniger CBS 115572</name>
    <dbReference type="NCBI Taxonomy" id="1450535"/>
    <lineage>
        <taxon>Eukaryota</taxon>
        <taxon>Fungi</taxon>
        <taxon>Dikarya</taxon>
        <taxon>Ascomycota</taxon>
        <taxon>Pezizomycotina</taxon>
        <taxon>Eurotiomycetes</taxon>
        <taxon>Eurotiomycetidae</taxon>
        <taxon>Eurotiales</taxon>
        <taxon>Aspergillaceae</taxon>
        <taxon>Aspergillus</taxon>
        <taxon>Aspergillus subgen. Circumdati</taxon>
    </lineage>
</organism>
<accession>A0A317X3C2</accession>
<dbReference type="Proteomes" id="UP000246702">
    <property type="component" value="Unassembled WGS sequence"/>
</dbReference>
<protein>
    <submittedName>
        <fullName evidence="4">Putative carbonyl reductase</fullName>
    </submittedName>
</protein>
<dbReference type="InterPro" id="IPR036291">
    <property type="entry name" value="NAD(P)-bd_dom_sf"/>
</dbReference>
<dbReference type="GeneID" id="37118918"/>
<dbReference type="OrthoDB" id="542013at2759"/>
<evidence type="ECO:0000256" key="1">
    <source>
        <dbReference type="ARBA" id="ARBA00006484"/>
    </source>
</evidence>
<dbReference type="GO" id="GO:0016491">
    <property type="term" value="F:oxidoreductase activity"/>
    <property type="evidence" value="ECO:0007669"/>
    <property type="project" value="UniProtKB-KW"/>
</dbReference>
<comment type="caution">
    <text evidence="4">The sequence shown here is derived from an EMBL/GenBank/DDBJ whole genome shotgun (WGS) entry which is preliminary data.</text>
</comment>
<dbReference type="EMBL" id="MSFK01000007">
    <property type="protein sequence ID" value="PWY93063.1"/>
    <property type="molecule type" value="Genomic_DNA"/>
</dbReference>
<keyword evidence="3" id="KW-0560">Oxidoreductase</keyword>
<comment type="similarity">
    <text evidence="1">Belongs to the short-chain dehydrogenases/reductases (SDR) family.</text>
</comment>
<keyword evidence="2" id="KW-0521">NADP</keyword>
<evidence type="ECO:0000256" key="3">
    <source>
        <dbReference type="ARBA" id="ARBA00023002"/>
    </source>
</evidence>
<evidence type="ECO:0000313" key="5">
    <source>
        <dbReference type="Proteomes" id="UP000246702"/>
    </source>
</evidence>
<sequence>MGQPVIPPNPPRTSLEGKTCLITGANTGIGFETARQMLTLKASRVIITARDKSKGQHAVAALCQDPEVVAANPSARIEMFHLDLDDYHSGLALCDQVKREVPDLDVLLCNGGMNIMSYQESKNGHEQVMQVNCYTHFLIVLELLPLLQATAVKRKSPSRVTFVGSGTQYHHTLTKAPLADNENVLSHYDDTKIYHGLQRYSDSKLVVNAFIRRLARIVSDSEVIVNNFCPGLVETTGFDRGIPRWLKIIMYVYRGTSSRPLKHAGWTAIYATAVSGRESHGKFMQSNKIDPGPPFLNQPAGNDFLERLWTDFVADVAPLDPKLKPFAH</sequence>
<evidence type="ECO:0000313" key="4">
    <source>
        <dbReference type="EMBL" id="PWY93063.1"/>
    </source>
</evidence>
<evidence type="ECO:0000256" key="2">
    <source>
        <dbReference type="ARBA" id="ARBA00022857"/>
    </source>
</evidence>
<dbReference type="STRING" id="1450535.A0A317X3C2"/>
<dbReference type="AlphaFoldDB" id="A0A317X3C2"/>
<dbReference type="PRINTS" id="PR00081">
    <property type="entry name" value="GDHRDH"/>
</dbReference>
<reference evidence="4 5" key="1">
    <citation type="submission" date="2016-12" db="EMBL/GenBank/DDBJ databases">
        <title>The genomes of Aspergillus section Nigri reveals drivers in fungal speciation.</title>
        <authorList>
            <consortium name="DOE Joint Genome Institute"/>
            <person name="Vesth T.C."/>
            <person name="Nybo J."/>
            <person name="Theobald S."/>
            <person name="Brandl J."/>
            <person name="Frisvad J.C."/>
            <person name="Nielsen K.F."/>
            <person name="Lyhne E.K."/>
            <person name="Kogle M.E."/>
            <person name="Kuo A."/>
            <person name="Riley R."/>
            <person name="Clum A."/>
            <person name="Nolan M."/>
            <person name="Lipzen A."/>
            <person name="Salamov A."/>
            <person name="Henrissat B."/>
            <person name="Wiebenga A."/>
            <person name="De Vries R.P."/>
            <person name="Grigoriev I.V."/>
            <person name="Mortensen U.H."/>
            <person name="Andersen M.R."/>
            <person name="Baker S.E."/>
        </authorList>
    </citation>
    <scope>NUCLEOTIDE SEQUENCE [LARGE SCALE GENOMIC DNA]</scope>
    <source>
        <strain evidence="4 5">CBS 115572</strain>
    </source>
</reference>
<dbReference type="Pfam" id="PF00106">
    <property type="entry name" value="adh_short"/>
    <property type="match status" value="1"/>
</dbReference>
<dbReference type="InterPro" id="IPR002347">
    <property type="entry name" value="SDR_fam"/>
</dbReference>
<dbReference type="SUPFAM" id="SSF51735">
    <property type="entry name" value="NAD(P)-binding Rossmann-fold domains"/>
    <property type="match status" value="1"/>
</dbReference>
<dbReference type="RefSeq" id="XP_025469824.1">
    <property type="nucleotide sequence ID" value="XM_025616775.1"/>
</dbReference>